<dbReference type="RefSeq" id="WP_158035387.1">
    <property type="nucleotide sequence ID" value="NZ_BAAAZV010000018.1"/>
</dbReference>
<dbReference type="InterPro" id="IPR057893">
    <property type="entry name" value="LRV_2"/>
</dbReference>
<reference evidence="3 4" key="1">
    <citation type="submission" date="2019-09" db="EMBL/GenBank/DDBJ databases">
        <title>Phylogeny of genus Pseudoclavibacter and closely related genus.</title>
        <authorList>
            <person name="Li Y."/>
        </authorList>
    </citation>
    <scope>NUCLEOTIDE SEQUENCE [LARGE SCALE GENOMIC DNA]</scope>
    <source>
        <strain evidence="3 4">JCM 16921</strain>
    </source>
</reference>
<protein>
    <recommendedName>
        <fullName evidence="2">Leucine rich repeat variant domain-containing protein</fullName>
    </recommendedName>
</protein>
<accession>A0A7C8BQV1</accession>
<evidence type="ECO:0000313" key="3">
    <source>
        <dbReference type="EMBL" id="KAB1633609.1"/>
    </source>
</evidence>
<organism evidence="3 4">
    <name type="scientific">Pseudoclavibacter caeni</name>
    <dbReference type="NCBI Taxonomy" id="908846"/>
    <lineage>
        <taxon>Bacteria</taxon>
        <taxon>Bacillati</taxon>
        <taxon>Actinomycetota</taxon>
        <taxon>Actinomycetes</taxon>
        <taxon>Micrococcales</taxon>
        <taxon>Microbacteriaceae</taxon>
        <taxon>Pseudoclavibacter</taxon>
    </lineage>
</organism>
<dbReference type="EMBL" id="WBKA01000001">
    <property type="protein sequence ID" value="KAB1633609.1"/>
    <property type="molecule type" value="Genomic_DNA"/>
</dbReference>
<evidence type="ECO:0000313" key="4">
    <source>
        <dbReference type="Proteomes" id="UP000481339"/>
    </source>
</evidence>
<feature type="region of interest" description="Disordered" evidence="1">
    <location>
        <begin position="237"/>
        <end position="257"/>
    </location>
</feature>
<dbReference type="Pfam" id="PF25591">
    <property type="entry name" value="LRV_2"/>
    <property type="match status" value="1"/>
</dbReference>
<keyword evidence="4" id="KW-1185">Reference proteome</keyword>
<evidence type="ECO:0000259" key="2">
    <source>
        <dbReference type="Pfam" id="PF25591"/>
    </source>
</evidence>
<evidence type="ECO:0000256" key="1">
    <source>
        <dbReference type="SAM" id="MobiDB-lite"/>
    </source>
</evidence>
<comment type="caution">
    <text evidence="3">The sequence shown here is derived from an EMBL/GenBank/DDBJ whole genome shotgun (WGS) entry which is preliminary data.</text>
</comment>
<feature type="domain" description="Leucine rich repeat variant" evidence="2">
    <location>
        <begin position="20"/>
        <end position="75"/>
    </location>
</feature>
<name>A0A7C8BQV1_9MICO</name>
<feature type="region of interest" description="Disordered" evidence="1">
    <location>
        <begin position="118"/>
        <end position="152"/>
    </location>
</feature>
<dbReference type="AlphaFoldDB" id="A0A7C8BQV1"/>
<proteinExistence type="predicted"/>
<sequence length="320" mass="30619">MNDQFAPNNANGAAGTPVDALLAQVRDLTTTAAQLQQIAAHAPQHPELIAPLLAHPNTYPQLAQWLRGLQPQNDPSAARYIGPAVSGIGASAATTIGLATSQASGTGTAAGTDLAGAPGATATPASSPVSGVAPASAPGAPVSPADPSAMSQTFTPAAHVDPAATSQAFGGIPPVNTAGSAAQAAAAAGRAGATVGAKAGGLSAGKVIAGLVAVVLVAGGGTAGYLTLNGGLPWGGETSGDAATSPPVEPSETGPAAASLSDDELLALLQTAPAGQLERDYISSIASALGGSATAPSNYTGSVLSASFNGPPSVWSMTAR</sequence>
<gene>
    <name evidence="3" type="ORF">F8O02_01395</name>
</gene>
<feature type="compositionally biased region" description="Low complexity" evidence="1">
    <location>
        <begin position="118"/>
        <end position="149"/>
    </location>
</feature>
<dbReference type="OrthoDB" id="5179995at2"/>
<dbReference type="Proteomes" id="UP000481339">
    <property type="component" value="Unassembled WGS sequence"/>
</dbReference>